<proteinExistence type="predicted"/>
<dbReference type="GO" id="GO:0015288">
    <property type="term" value="F:porin activity"/>
    <property type="evidence" value="ECO:0007669"/>
    <property type="project" value="UniProtKB-KW"/>
</dbReference>
<dbReference type="PANTHER" id="PTHR30329:SF21">
    <property type="entry name" value="LIPOPROTEIN YIAD-RELATED"/>
    <property type="match status" value="1"/>
</dbReference>
<dbReference type="OrthoDB" id="1522982at2"/>
<evidence type="ECO:0000259" key="11">
    <source>
        <dbReference type="PROSITE" id="PS51123"/>
    </source>
</evidence>
<dbReference type="InterPro" id="IPR036737">
    <property type="entry name" value="OmpA-like_sf"/>
</dbReference>
<dbReference type="SUPFAM" id="SSF103088">
    <property type="entry name" value="OmpA-like"/>
    <property type="match status" value="1"/>
</dbReference>
<keyword evidence="3" id="KW-1134">Transmembrane beta strand</keyword>
<dbReference type="GO" id="GO:0009279">
    <property type="term" value="C:cell outer membrane"/>
    <property type="evidence" value="ECO:0007669"/>
    <property type="project" value="UniProtKB-SubCell"/>
</dbReference>
<keyword evidence="6" id="KW-0626">Porin</keyword>
<evidence type="ECO:0000313" key="13">
    <source>
        <dbReference type="Proteomes" id="UP000193431"/>
    </source>
</evidence>
<dbReference type="InterPro" id="IPR006665">
    <property type="entry name" value="OmpA-like"/>
</dbReference>
<dbReference type="CDD" id="cd07185">
    <property type="entry name" value="OmpA_C-like"/>
    <property type="match status" value="1"/>
</dbReference>
<name>A0A1W6MJJ9_9FLAO</name>
<feature type="chain" id="PRO_5012800341" evidence="10">
    <location>
        <begin position="19"/>
        <end position="436"/>
    </location>
</feature>
<evidence type="ECO:0000256" key="9">
    <source>
        <dbReference type="PROSITE-ProRule" id="PRU00473"/>
    </source>
</evidence>
<feature type="domain" description="OmpA-like" evidence="11">
    <location>
        <begin position="323"/>
        <end position="436"/>
    </location>
</feature>
<keyword evidence="7 9" id="KW-0472">Membrane</keyword>
<feature type="signal peptide" evidence="10">
    <location>
        <begin position="1"/>
        <end position="18"/>
    </location>
</feature>
<comment type="subcellular location">
    <subcellularLocation>
        <location evidence="1">Cell outer membrane</location>
        <topology evidence="1">Multi-pass membrane protein</topology>
    </subcellularLocation>
</comment>
<dbReference type="STRING" id="331648.BST97_07090"/>
<dbReference type="Proteomes" id="UP000193431">
    <property type="component" value="Chromosome"/>
</dbReference>
<evidence type="ECO:0000256" key="5">
    <source>
        <dbReference type="ARBA" id="ARBA00023065"/>
    </source>
</evidence>
<protein>
    <submittedName>
        <fullName evidence="12">Cell envelope biogenesis protein OmpA</fullName>
    </submittedName>
</protein>
<dbReference type="AlphaFoldDB" id="A0A1W6MJJ9"/>
<keyword evidence="2" id="KW-0813">Transport</keyword>
<dbReference type="SUPFAM" id="SSF56925">
    <property type="entry name" value="OMPA-like"/>
    <property type="match status" value="1"/>
</dbReference>
<keyword evidence="4" id="KW-0812">Transmembrane</keyword>
<gene>
    <name evidence="12" type="ORF">BST97_07090</name>
</gene>
<sequence>MKNIFTLSLLCISGLLFAQEEMTMEMDSSASIPVTQKYNHWSIDLGAGVQKPTRPFTEGAFMNTPSLTQADLGIRYMINNKFGLNLDLGFNYMESDDDSDLEFQSNYYRATIEGVANLGEVFGFREWTNGVNLLFHTGFGFSGLRTQEPIDGEDTDWMMNFQAGLTPQVRLSDKWAVFGDLSAIGHVRQTITWDGLSLANENRGFNSLLVNASVGVTYYFGNKQQHADWYSENVMQKLSDLEMEMDKMISDLGDDDQDGVPNYLDRDNTTESGVRVDSKGRAIDQNQNGIPDDMESALKAQYASKTDVDNAMNDNSSTAGTTMKKLINSGYINVYFEFNSAKPTTYSLGAINTIITYMQENSSANATLTGYADELGNEQYNTELSERRAKMVRDVMVAAGIDESRLTLEAGGEDTSVDKSSGNARQLVRRVTFSVD</sequence>
<dbReference type="InterPro" id="IPR050330">
    <property type="entry name" value="Bact_OuterMem_StrucFunc"/>
</dbReference>
<evidence type="ECO:0000256" key="8">
    <source>
        <dbReference type="ARBA" id="ARBA00023237"/>
    </source>
</evidence>
<dbReference type="PROSITE" id="PS51123">
    <property type="entry name" value="OMPA_2"/>
    <property type="match status" value="1"/>
</dbReference>
<keyword evidence="10" id="KW-0732">Signal</keyword>
<dbReference type="PRINTS" id="PR01021">
    <property type="entry name" value="OMPADOMAIN"/>
</dbReference>
<dbReference type="GO" id="GO:0046930">
    <property type="term" value="C:pore complex"/>
    <property type="evidence" value="ECO:0007669"/>
    <property type="project" value="UniProtKB-KW"/>
</dbReference>
<dbReference type="GO" id="GO:0006811">
    <property type="term" value="P:monoatomic ion transport"/>
    <property type="evidence" value="ECO:0007669"/>
    <property type="project" value="UniProtKB-KW"/>
</dbReference>
<dbReference type="RefSeq" id="WP_085766580.1">
    <property type="nucleotide sequence ID" value="NZ_CP019344.1"/>
</dbReference>
<dbReference type="InterPro" id="IPR006664">
    <property type="entry name" value="OMP_bac"/>
</dbReference>
<accession>A0A1W6MJJ9</accession>
<evidence type="ECO:0000256" key="6">
    <source>
        <dbReference type="ARBA" id="ARBA00023114"/>
    </source>
</evidence>
<dbReference type="EMBL" id="CP019344">
    <property type="protein sequence ID" value="ARN77781.1"/>
    <property type="molecule type" value="Genomic_DNA"/>
</dbReference>
<reference evidence="12 13" key="1">
    <citation type="submission" date="2016-11" db="EMBL/GenBank/DDBJ databases">
        <title>Trade-off between light-utilization and light-protection in marine flavobacteria.</title>
        <authorList>
            <person name="Kumagai Y."/>
        </authorList>
    </citation>
    <scope>NUCLEOTIDE SEQUENCE [LARGE SCALE GENOMIC DNA]</scope>
    <source>
        <strain evidence="12 13">JCM 13191</strain>
    </source>
</reference>
<keyword evidence="8" id="KW-0998">Cell outer membrane</keyword>
<dbReference type="Pfam" id="PF00691">
    <property type="entry name" value="OmpA"/>
    <property type="match status" value="1"/>
</dbReference>
<dbReference type="PANTHER" id="PTHR30329">
    <property type="entry name" value="STATOR ELEMENT OF FLAGELLAR MOTOR COMPLEX"/>
    <property type="match status" value="1"/>
</dbReference>
<evidence type="ECO:0000256" key="2">
    <source>
        <dbReference type="ARBA" id="ARBA00022448"/>
    </source>
</evidence>
<evidence type="ECO:0000256" key="4">
    <source>
        <dbReference type="ARBA" id="ARBA00022692"/>
    </source>
</evidence>
<dbReference type="InterPro" id="IPR011250">
    <property type="entry name" value="OMP/PagP_B-barrel"/>
</dbReference>
<evidence type="ECO:0000256" key="7">
    <source>
        <dbReference type="ARBA" id="ARBA00023136"/>
    </source>
</evidence>
<evidence type="ECO:0000256" key="1">
    <source>
        <dbReference type="ARBA" id="ARBA00004571"/>
    </source>
</evidence>
<keyword evidence="13" id="KW-1185">Reference proteome</keyword>
<keyword evidence="5" id="KW-0406">Ion transport</keyword>
<dbReference type="Gene3D" id="3.30.1330.60">
    <property type="entry name" value="OmpA-like domain"/>
    <property type="match status" value="1"/>
</dbReference>
<evidence type="ECO:0000313" key="12">
    <source>
        <dbReference type="EMBL" id="ARN77781.1"/>
    </source>
</evidence>
<organism evidence="12 13">
    <name type="scientific">Nonlabens spongiae</name>
    <dbReference type="NCBI Taxonomy" id="331648"/>
    <lineage>
        <taxon>Bacteria</taxon>
        <taxon>Pseudomonadati</taxon>
        <taxon>Bacteroidota</taxon>
        <taxon>Flavobacteriia</taxon>
        <taxon>Flavobacteriales</taxon>
        <taxon>Flavobacteriaceae</taxon>
        <taxon>Nonlabens</taxon>
    </lineage>
</organism>
<evidence type="ECO:0000256" key="3">
    <source>
        <dbReference type="ARBA" id="ARBA00022452"/>
    </source>
</evidence>
<evidence type="ECO:0000256" key="10">
    <source>
        <dbReference type="SAM" id="SignalP"/>
    </source>
</evidence>